<dbReference type="InterPro" id="IPR039425">
    <property type="entry name" value="RNA_pol_sigma-70-like"/>
</dbReference>
<evidence type="ECO:0000256" key="2">
    <source>
        <dbReference type="ARBA" id="ARBA00023015"/>
    </source>
</evidence>
<dbReference type="CDD" id="cd06171">
    <property type="entry name" value="Sigma70_r4"/>
    <property type="match status" value="1"/>
</dbReference>
<dbReference type="GO" id="GO:0003677">
    <property type="term" value="F:DNA binding"/>
    <property type="evidence" value="ECO:0007669"/>
    <property type="project" value="InterPro"/>
</dbReference>
<dbReference type="SUPFAM" id="SSF88659">
    <property type="entry name" value="Sigma3 and sigma4 domains of RNA polymerase sigma factors"/>
    <property type="match status" value="1"/>
</dbReference>
<dbReference type="PANTHER" id="PTHR43133:SF51">
    <property type="entry name" value="RNA POLYMERASE SIGMA FACTOR"/>
    <property type="match status" value="1"/>
</dbReference>
<dbReference type="InterPro" id="IPR014284">
    <property type="entry name" value="RNA_pol_sigma-70_dom"/>
</dbReference>
<gene>
    <name evidence="8" type="primary">sigM_1</name>
    <name evidence="8" type="ORF">Fuma_02567</name>
</gene>
<proteinExistence type="inferred from homology"/>
<feature type="domain" description="RNA polymerase sigma factor 70 region 4 type 2" evidence="7">
    <location>
        <begin position="131"/>
        <end position="181"/>
    </location>
</feature>
<dbReference type="InterPro" id="IPR013249">
    <property type="entry name" value="RNA_pol_sigma70_r4_t2"/>
</dbReference>
<evidence type="ECO:0000313" key="9">
    <source>
        <dbReference type="Proteomes" id="UP000187735"/>
    </source>
</evidence>
<keyword evidence="2" id="KW-0805">Transcription regulation</keyword>
<feature type="region of interest" description="Disordered" evidence="5">
    <location>
        <begin position="194"/>
        <end position="221"/>
    </location>
</feature>
<comment type="similarity">
    <text evidence="1">Belongs to the sigma-70 factor family. ECF subfamily.</text>
</comment>
<dbReference type="Gene3D" id="1.10.1740.10">
    <property type="match status" value="1"/>
</dbReference>
<evidence type="ECO:0000259" key="6">
    <source>
        <dbReference type="Pfam" id="PF04542"/>
    </source>
</evidence>
<evidence type="ECO:0000313" key="8">
    <source>
        <dbReference type="EMBL" id="APZ92955.1"/>
    </source>
</evidence>
<keyword evidence="3" id="KW-0731">Sigma factor</keyword>
<dbReference type="GO" id="GO:0006352">
    <property type="term" value="P:DNA-templated transcription initiation"/>
    <property type="evidence" value="ECO:0007669"/>
    <property type="project" value="InterPro"/>
</dbReference>
<dbReference type="KEGG" id="fmr:Fuma_02567"/>
<dbReference type="STRING" id="1891926.Fuma_02567"/>
<dbReference type="Pfam" id="PF08281">
    <property type="entry name" value="Sigma70_r4_2"/>
    <property type="match status" value="1"/>
</dbReference>
<dbReference type="InterPro" id="IPR036388">
    <property type="entry name" value="WH-like_DNA-bd_sf"/>
</dbReference>
<dbReference type="InterPro" id="IPR013324">
    <property type="entry name" value="RNA_pol_sigma_r3/r4-like"/>
</dbReference>
<accession>A0A1P8WFX3</accession>
<dbReference type="NCBIfam" id="TIGR02937">
    <property type="entry name" value="sigma70-ECF"/>
    <property type="match status" value="1"/>
</dbReference>
<dbReference type="Proteomes" id="UP000187735">
    <property type="component" value="Chromosome"/>
</dbReference>
<keyword evidence="4" id="KW-0804">Transcription</keyword>
<organism evidence="8 9">
    <name type="scientific">Fuerstiella marisgermanici</name>
    <dbReference type="NCBI Taxonomy" id="1891926"/>
    <lineage>
        <taxon>Bacteria</taxon>
        <taxon>Pseudomonadati</taxon>
        <taxon>Planctomycetota</taxon>
        <taxon>Planctomycetia</taxon>
        <taxon>Planctomycetales</taxon>
        <taxon>Planctomycetaceae</taxon>
        <taxon>Fuerstiella</taxon>
    </lineage>
</organism>
<sequence>MLPVTQFEAILNDSALVQGLREQDPAAVKHLSDCFLPSVWRFVYVKVNRDRHLAEDIVSETVLALVKAVADTKTDILNPGAWLRSVASNKVTDHFRAAARVQHLIDEAKQSAPVSDDIDAAALQEQSERRGEVRDVMDQLSDQHRMVLEWKYIETLSVRVMAERLDMTEKAVESILFRARRDFRERMMRVDSRECGVPGRQQNDDAQAGKTSCDECGDEANQANVRVECPKSSV</sequence>
<evidence type="ECO:0000256" key="5">
    <source>
        <dbReference type="SAM" id="MobiDB-lite"/>
    </source>
</evidence>
<evidence type="ECO:0000256" key="4">
    <source>
        <dbReference type="ARBA" id="ARBA00023163"/>
    </source>
</evidence>
<dbReference type="PANTHER" id="PTHR43133">
    <property type="entry name" value="RNA POLYMERASE ECF-TYPE SIGMA FACTO"/>
    <property type="match status" value="1"/>
</dbReference>
<dbReference type="Gene3D" id="1.10.10.10">
    <property type="entry name" value="Winged helix-like DNA-binding domain superfamily/Winged helix DNA-binding domain"/>
    <property type="match status" value="1"/>
</dbReference>
<evidence type="ECO:0000259" key="7">
    <source>
        <dbReference type="Pfam" id="PF08281"/>
    </source>
</evidence>
<dbReference type="InterPro" id="IPR007627">
    <property type="entry name" value="RNA_pol_sigma70_r2"/>
</dbReference>
<dbReference type="AlphaFoldDB" id="A0A1P8WFX3"/>
<evidence type="ECO:0000256" key="1">
    <source>
        <dbReference type="ARBA" id="ARBA00010641"/>
    </source>
</evidence>
<reference evidence="8 9" key="1">
    <citation type="journal article" date="2016" name="Front. Microbiol.">
        <title>Fuerstia marisgermanicae gen. nov., sp. nov., an Unusual Member of the Phylum Planctomycetes from the German Wadden Sea.</title>
        <authorList>
            <person name="Kohn T."/>
            <person name="Heuer A."/>
            <person name="Jogler M."/>
            <person name="Vollmers J."/>
            <person name="Boedeker C."/>
            <person name="Bunk B."/>
            <person name="Rast P."/>
            <person name="Borchert D."/>
            <person name="Glockner I."/>
            <person name="Freese H.M."/>
            <person name="Klenk H.P."/>
            <person name="Overmann J."/>
            <person name="Kaster A.K."/>
            <person name="Rohde M."/>
            <person name="Wiegand S."/>
            <person name="Jogler C."/>
        </authorList>
    </citation>
    <scope>NUCLEOTIDE SEQUENCE [LARGE SCALE GENOMIC DNA]</scope>
    <source>
        <strain evidence="8 9">NH11</strain>
    </source>
</reference>
<evidence type="ECO:0000256" key="3">
    <source>
        <dbReference type="ARBA" id="ARBA00023082"/>
    </source>
</evidence>
<name>A0A1P8WFX3_9PLAN</name>
<dbReference type="SUPFAM" id="SSF88946">
    <property type="entry name" value="Sigma2 domain of RNA polymerase sigma factors"/>
    <property type="match status" value="1"/>
</dbReference>
<protein>
    <submittedName>
        <fullName evidence="8">RNA polymerase sigma factor SigM</fullName>
    </submittedName>
</protein>
<dbReference type="Pfam" id="PF04542">
    <property type="entry name" value="Sigma70_r2"/>
    <property type="match status" value="1"/>
</dbReference>
<keyword evidence="9" id="KW-1185">Reference proteome</keyword>
<feature type="domain" description="RNA polymerase sigma-70 region 2" evidence="6">
    <location>
        <begin position="34"/>
        <end position="100"/>
    </location>
</feature>
<dbReference type="GO" id="GO:0016987">
    <property type="term" value="F:sigma factor activity"/>
    <property type="evidence" value="ECO:0007669"/>
    <property type="project" value="UniProtKB-KW"/>
</dbReference>
<dbReference type="InterPro" id="IPR013325">
    <property type="entry name" value="RNA_pol_sigma_r2"/>
</dbReference>
<dbReference type="EMBL" id="CP017641">
    <property type="protein sequence ID" value="APZ92955.1"/>
    <property type="molecule type" value="Genomic_DNA"/>
</dbReference>